<evidence type="ECO:0000313" key="2">
    <source>
        <dbReference type="Proteomes" id="UP000007797"/>
    </source>
</evidence>
<dbReference type="GeneID" id="14876562"/>
<sequence length="40" mass="4551">MIDEQYKWISVSNSYLDENLSQLSSVSAGHSLQKSIHQLN</sequence>
<evidence type="ECO:0000313" key="1">
    <source>
        <dbReference type="EMBL" id="EGG24130.1"/>
    </source>
</evidence>
<reference evidence="2" key="1">
    <citation type="journal article" date="2011" name="Genome Res.">
        <title>Phylogeny-wide analysis of social amoeba genomes highlights ancient origins for complex intercellular communication.</title>
        <authorList>
            <person name="Heidel A.J."/>
            <person name="Lawal H.M."/>
            <person name="Felder M."/>
            <person name="Schilde C."/>
            <person name="Helps N.R."/>
            <person name="Tunggal B."/>
            <person name="Rivero F."/>
            <person name="John U."/>
            <person name="Schleicher M."/>
            <person name="Eichinger L."/>
            <person name="Platzer M."/>
            <person name="Noegel A.A."/>
            <person name="Schaap P."/>
            <person name="Gloeckner G."/>
        </authorList>
    </citation>
    <scope>NUCLEOTIDE SEQUENCE [LARGE SCALE GENOMIC DNA]</scope>
    <source>
        <strain evidence="2">SH3</strain>
    </source>
</reference>
<name>F4PKK6_CACFS</name>
<dbReference type="AlphaFoldDB" id="F4PKK6"/>
<dbReference type="KEGG" id="dfa:DFA_06271"/>
<dbReference type="EMBL" id="GL883007">
    <property type="protein sequence ID" value="EGG24130.1"/>
    <property type="molecule type" value="Genomic_DNA"/>
</dbReference>
<keyword evidence="2" id="KW-1185">Reference proteome</keyword>
<protein>
    <submittedName>
        <fullName evidence="1">Uncharacterized protein</fullName>
    </submittedName>
</protein>
<gene>
    <name evidence="1" type="ORF">DFA_06271</name>
</gene>
<organism evidence="1 2">
    <name type="scientific">Cavenderia fasciculata</name>
    <name type="common">Slime mold</name>
    <name type="synonym">Dictyostelium fasciculatum</name>
    <dbReference type="NCBI Taxonomy" id="261658"/>
    <lineage>
        <taxon>Eukaryota</taxon>
        <taxon>Amoebozoa</taxon>
        <taxon>Evosea</taxon>
        <taxon>Eumycetozoa</taxon>
        <taxon>Dictyostelia</taxon>
        <taxon>Acytosteliales</taxon>
        <taxon>Cavenderiaceae</taxon>
        <taxon>Cavenderia</taxon>
    </lineage>
</organism>
<dbReference type="Proteomes" id="UP000007797">
    <property type="component" value="Unassembled WGS sequence"/>
</dbReference>
<proteinExistence type="predicted"/>
<dbReference type="RefSeq" id="XP_004361981.1">
    <property type="nucleotide sequence ID" value="XM_004361924.1"/>
</dbReference>
<accession>F4PKK6</accession>